<dbReference type="Gene3D" id="1.10.533.10">
    <property type="entry name" value="Death Domain, Fas"/>
    <property type="match status" value="1"/>
</dbReference>
<dbReference type="Pfam" id="PF13927">
    <property type="entry name" value="Ig_3"/>
    <property type="match status" value="1"/>
</dbReference>
<dbReference type="AlphaFoldDB" id="A0A2C9M2H3"/>
<accession>A0A2C9M2H3</accession>
<organism evidence="1 2">
    <name type="scientific">Biomphalaria glabrata</name>
    <name type="common">Bloodfluke planorb</name>
    <name type="synonym">Freshwater snail</name>
    <dbReference type="NCBI Taxonomy" id="6526"/>
    <lineage>
        <taxon>Eukaryota</taxon>
        <taxon>Metazoa</taxon>
        <taxon>Spiralia</taxon>
        <taxon>Lophotrochozoa</taxon>
        <taxon>Mollusca</taxon>
        <taxon>Gastropoda</taxon>
        <taxon>Heterobranchia</taxon>
        <taxon>Euthyneura</taxon>
        <taxon>Panpulmonata</taxon>
        <taxon>Hygrophila</taxon>
        <taxon>Lymnaeoidea</taxon>
        <taxon>Planorbidae</taxon>
        <taxon>Biomphalaria</taxon>
    </lineage>
</organism>
<dbReference type="VEuPathDB" id="VectorBase:BGLAX_045336"/>
<dbReference type="EnsemblMetazoa" id="BGLB037658-RA">
    <property type="protein sequence ID" value="BGLB037658-PA"/>
    <property type="gene ID" value="BGLB037658"/>
</dbReference>
<dbReference type="InterPro" id="IPR011029">
    <property type="entry name" value="DEATH-like_dom_sf"/>
</dbReference>
<dbReference type="InterPro" id="IPR013783">
    <property type="entry name" value="Ig-like_fold"/>
</dbReference>
<evidence type="ECO:0000313" key="1">
    <source>
        <dbReference type="EnsemblMetazoa" id="BGLB037658-PA"/>
    </source>
</evidence>
<dbReference type="SUPFAM" id="SSF48726">
    <property type="entry name" value="Immunoglobulin"/>
    <property type="match status" value="1"/>
</dbReference>
<protein>
    <submittedName>
        <fullName evidence="1">Uncharacterized protein</fullName>
    </submittedName>
</protein>
<evidence type="ECO:0000313" key="2">
    <source>
        <dbReference type="Proteomes" id="UP000076420"/>
    </source>
</evidence>
<name>A0A2C9M2H3_BIOGL</name>
<dbReference type="VEuPathDB" id="VectorBase:BGLB037658"/>
<dbReference type="Gene3D" id="2.60.40.10">
    <property type="entry name" value="Immunoglobulins"/>
    <property type="match status" value="1"/>
</dbReference>
<proteinExistence type="predicted"/>
<dbReference type="Proteomes" id="UP000076420">
    <property type="component" value="Unassembled WGS sequence"/>
</dbReference>
<sequence length="130" mass="14971">MDMASLWNRTLSDLPTDLFLRLRDYLDVSYSPNQGWRAIVANLNGRYVLSSTEDFERRESPTTALLTKLRSLAPVTIVHNPLSEISAVEGETVEISIEAKGFPPPQYQWYKDNMKLEMATENVLRIYNFK</sequence>
<dbReference type="InterPro" id="IPR036179">
    <property type="entry name" value="Ig-like_dom_sf"/>
</dbReference>
<reference evidence="1" key="1">
    <citation type="submission" date="2020-05" db="UniProtKB">
        <authorList>
            <consortium name="EnsemblMetazoa"/>
        </authorList>
    </citation>
    <scope>IDENTIFICATION</scope>
    <source>
        <strain evidence="1">BB02</strain>
    </source>
</reference>
<gene>
    <name evidence="1" type="primary">106062072</name>
</gene>